<evidence type="ECO:0000256" key="1">
    <source>
        <dbReference type="SAM" id="Phobius"/>
    </source>
</evidence>
<organism evidence="2 3">
    <name type="scientific">Strongyloides venezuelensis</name>
    <name type="common">Threadworm</name>
    <dbReference type="NCBI Taxonomy" id="75913"/>
    <lineage>
        <taxon>Eukaryota</taxon>
        <taxon>Metazoa</taxon>
        <taxon>Ecdysozoa</taxon>
        <taxon>Nematoda</taxon>
        <taxon>Chromadorea</taxon>
        <taxon>Rhabditida</taxon>
        <taxon>Tylenchina</taxon>
        <taxon>Panagrolaimomorpha</taxon>
        <taxon>Strongyloidoidea</taxon>
        <taxon>Strongyloididae</taxon>
        <taxon>Strongyloides</taxon>
    </lineage>
</organism>
<name>A0A0K0G5A6_STRVS</name>
<dbReference type="Proteomes" id="UP000035680">
    <property type="component" value="Unassembled WGS sequence"/>
</dbReference>
<reference evidence="2" key="1">
    <citation type="submission" date="2014-07" db="EMBL/GenBank/DDBJ databases">
        <authorList>
            <person name="Martin A.A"/>
            <person name="De Silva N."/>
        </authorList>
    </citation>
    <scope>NUCLEOTIDE SEQUENCE</scope>
</reference>
<accession>A0A0K0G5A6</accession>
<dbReference type="AlphaFoldDB" id="A0A0K0G5A6"/>
<keyword evidence="1" id="KW-1133">Transmembrane helix</keyword>
<evidence type="ECO:0000313" key="2">
    <source>
        <dbReference type="Proteomes" id="UP000035680"/>
    </source>
</evidence>
<keyword evidence="1" id="KW-0812">Transmembrane</keyword>
<sequence>MSLNRYITVGQPIMYERLFQNYLVYIYIFITLVIGGLIGVISSKFDCSYVYSDLLKRLILRFQKMDGVTQKKFAISAKPIYLDRPKQSFI</sequence>
<protein>
    <submittedName>
        <fullName evidence="3">7TM_GPCR_Srx domain-containing protein</fullName>
    </submittedName>
</protein>
<dbReference type="WBParaSite" id="SVE_1992200.1">
    <property type="protein sequence ID" value="SVE_1992200.1"/>
    <property type="gene ID" value="SVE_1992200"/>
</dbReference>
<proteinExistence type="predicted"/>
<reference evidence="3" key="2">
    <citation type="submission" date="2015-08" db="UniProtKB">
        <authorList>
            <consortium name="WormBaseParasite"/>
        </authorList>
    </citation>
    <scope>IDENTIFICATION</scope>
</reference>
<evidence type="ECO:0000313" key="3">
    <source>
        <dbReference type="WBParaSite" id="SVE_1992200.1"/>
    </source>
</evidence>
<feature type="transmembrane region" description="Helical" evidence="1">
    <location>
        <begin position="22"/>
        <end position="41"/>
    </location>
</feature>
<keyword evidence="1" id="KW-0472">Membrane</keyword>
<keyword evidence="2" id="KW-1185">Reference proteome</keyword>